<evidence type="ECO:0000256" key="6">
    <source>
        <dbReference type="HAMAP-Rule" id="MF_00265"/>
    </source>
</evidence>
<evidence type="ECO:0000256" key="3">
    <source>
        <dbReference type="ARBA" id="ARBA00022723"/>
    </source>
</evidence>
<dbReference type="InterPro" id="IPR002716">
    <property type="entry name" value="PIN_dom"/>
</dbReference>
<dbReference type="SUPFAM" id="SSF88723">
    <property type="entry name" value="PIN domain-like"/>
    <property type="match status" value="1"/>
</dbReference>
<keyword evidence="5 6" id="KW-0460">Magnesium</keyword>
<keyword evidence="3 6" id="KW-0479">Metal-binding</keyword>
<evidence type="ECO:0000259" key="7">
    <source>
        <dbReference type="Pfam" id="PF01850"/>
    </source>
</evidence>
<dbReference type="EC" id="3.1.-.-" evidence="6"/>
<dbReference type="InterPro" id="IPR029060">
    <property type="entry name" value="PIN-like_dom_sf"/>
</dbReference>
<dbReference type="HAMAP" id="MF_00265">
    <property type="entry name" value="VapC_Nob1"/>
    <property type="match status" value="1"/>
</dbReference>
<feature type="binding site" evidence="6">
    <location>
        <position position="97"/>
    </location>
    <ligand>
        <name>Mg(2+)</name>
        <dbReference type="ChEBI" id="CHEBI:18420"/>
    </ligand>
</feature>
<dbReference type="Pfam" id="PF01850">
    <property type="entry name" value="PIN"/>
    <property type="match status" value="1"/>
</dbReference>
<evidence type="ECO:0000313" key="8">
    <source>
        <dbReference type="EMBL" id="GAA4863401.1"/>
    </source>
</evidence>
<organism evidence="8 9">
    <name type="scientific">Actinomycetospora straminea</name>
    <dbReference type="NCBI Taxonomy" id="663607"/>
    <lineage>
        <taxon>Bacteria</taxon>
        <taxon>Bacillati</taxon>
        <taxon>Actinomycetota</taxon>
        <taxon>Actinomycetes</taxon>
        <taxon>Pseudonocardiales</taxon>
        <taxon>Pseudonocardiaceae</taxon>
        <taxon>Actinomycetospora</taxon>
    </lineage>
</organism>
<dbReference type="InterPro" id="IPR006226">
    <property type="entry name" value="Mtu_PIN"/>
</dbReference>
<sequence length="142" mass="15220">MTTYLLDANVLIALTVAEHEHHDRASRWAAGIERFAVCPVVEGALVRFLIRAGEMPSVATAVLRALHALPGCEFWADALSYADAPLDRVRGHRQVTDAYLAGLAASGGRDARLATLDEGLAQELPELTTLVPPVDDIPSPRG</sequence>
<feature type="binding site" evidence="6">
    <location>
        <position position="7"/>
    </location>
    <ligand>
        <name>Mg(2+)</name>
        <dbReference type="ChEBI" id="CHEBI:18420"/>
    </ligand>
</feature>
<keyword evidence="2 6" id="KW-0540">Nuclease</keyword>
<feature type="domain" description="PIN" evidence="7">
    <location>
        <begin position="4"/>
        <end position="121"/>
    </location>
</feature>
<dbReference type="EMBL" id="BAABHQ010000002">
    <property type="protein sequence ID" value="GAA4863401.1"/>
    <property type="molecule type" value="Genomic_DNA"/>
</dbReference>
<keyword evidence="4 6" id="KW-0378">Hydrolase</keyword>
<proteinExistence type="inferred from homology"/>
<accession>A0ABP9DZ53</accession>
<reference evidence="9" key="1">
    <citation type="journal article" date="2019" name="Int. J. Syst. Evol. Microbiol.">
        <title>The Global Catalogue of Microorganisms (GCM) 10K type strain sequencing project: providing services to taxonomists for standard genome sequencing and annotation.</title>
        <authorList>
            <consortium name="The Broad Institute Genomics Platform"/>
            <consortium name="The Broad Institute Genome Sequencing Center for Infectious Disease"/>
            <person name="Wu L."/>
            <person name="Ma J."/>
        </authorList>
    </citation>
    <scope>NUCLEOTIDE SEQUENCE [LARGE SCALE GENOMIC DNA]</scope>
    <source>
        <strain evidence="9">JCM 17983</strain>
    </source>
</reference>
<dbReference type="Gene3D" id="3.40.50.1010">
    <property type="entry name" value="5'-nuclease"/>
    <property type="match status" value="1"/>
</dbReference>
<name>A0ABP9DZ53_9PSEU</name>
<protein>
    <recommendedName>
        <fullName evidence="6">Ribonuclease VapC</fullName>
        <shortName evidence="6">RNase VapC</shortName>
        <ecNumber evidence="6">3.1.-.-</ecNumber>
    </recommendedName>
    <alternativeName>
        <fullName evidence="6">Toxin VapC</fullName>
    </alternativeName>
</protein>
<dbReference type="NCBIfam" id="TIGR00028">
    <property type="entry name" value="Mtu_PIN_fam"/>
    <property type="match status" value="1"/>
</dbReference>
<evidence type="ECO:0000256" key="4">
    <source>
        <dbReference type="ARBA" id="ARBA00022801"/>
    </source>
</evidence>
<dbReference type="Proteomes" id="UP001500457">
    <property type="component" value="Unassembled WGS sequence"/>
</dbReference>
<keyword evidence="1 6" id="KW-1277">Toxin-antitoxin system</keyword>
<gene>
    <name evidence="8" type="primary">vapC29</name>
    <name evidence="6" type="synonym">vapC</name>
    <name evidence="8" type="ORF">GCM10023203_08840</name>
</gene>
<dbReference type="InterPro" id="IPR022907">
    <property type="entry name" value="VapC_family"/>
</dbReference>
<evidence type="ECO:0000313" key="9">
    <source>
        <dbReference type="Proteomes" id="UP001500457"/>
    </source>
</evidence>
<evidence type="ECO:0000256" key="1">
    <source>
        <dbReference type="ARBA" id="ARBA00022649"/>
    </source>
</evidence>
<keyword evidence="6" id="KW-0800">Toxin</keyword>
<evidence type="ECO:0000256" key="5">
    <source>
        <dbReference type="ARBA" id="ARBA00022842"/>
    </source>
</evidence>
<comment type="caution">
    <text evidence="8">The sequence shown here is derived from an EMBL/GenBank/DDBJ whole genome shotgun (WGS) entry which is preliminary data.</text>
</comment>
<keyword evidence="9" id="KW-1185">Reference proteome</keyword>
<dbReference type="RefSeq" id="WP_274229509.1">
    <property type="nucleotide sequence ID" value="NZ_BAABHQ010000002.1"/>
</dbReference>
<comment type="similarity">
    <text evidence="6">Belongs to the PINc/VapC protein family.</text>
</comment>
<evidence type="ECO:0000256" key="2">
    <source>
        <dbReference type="ARBA" id="ARBA00022722"/>
    </source>
</evidence>
<comment type="cofactor">
    <cofactor evidence="6">
        <name>Mg(2+)</name>
        <dbReference type="ChEBI" id="CHEBI:18420"/>
    </cofactor>
</comment>
<comment type="function">
    <text evidence="6">Toxic component of a toxin-antitoxin (TA) system. An RNase.</text>
</comment>